<feature type="active site" description="Proton acceptor; for dehydratase activity" evidence="7">
    <location>
        <position position="1438"/>
    </location>
</feature>
<dbReference type="SMART" id="SM01294">
    <property type="entry name" value="PKS_PP_betabranch"/>
    <property type="match status" value="2"/>
</dbReference>
<dbReference type="InterPro" id="IPR020807">
    <property type="entry name" value="PKS_DH"/>
</dbReference>
<dbReference type="Pfam" id="PF00698">
    <property type="entry name" value="Acyl_transf_1"/>
    <property type="match status" value="2"/>
</dbReference>
<feature type="region of interest" description="Disordered" evidence="8">
    <location>
        <begin position="2643"/>
        <end position="2676"/>
    </location>
</feature>
<feature type="compositionally biased region" description="Basic and acidic residues" evidence="8">
    <location>
        <begin position="2659"/>
        <end position="2671"/>
    </location>
</feature>
<dbReference type="InterPro" id="IPR020843">
    <property type="entry name" value="ER"/>
</dbReference>
<evidence type="ECO:0000256" key="5">
    <source>
        <dbReference type="ARBA" id="ARBA00023268"/>
    </source>
</evidence>
<dbReference type="InterPro" id="IPR018201">
    <property type="entry name" value="Ketoacyl_synth_AS"/>
</dbReference>
<dbReference type="Proteomes" id="UP001221838">
    <property type="component" value="Unassembled WGS sequence"/>
</dbReference>
<reference evidence="12 13" key="1">
    <citation type="submission" date="2022-11" db="EMBL/GenBank/DDBJ databases">
        <title>Minimal conservation of predation-associated metabolite biosynthetic gene clusters underscores biosynthetic potential of Myxococcota including descriptions for ten novel species: Archangium lansinium sp. nov., Myxococcus landrumus sp. nov., Nannocystis bai.</title>
        <authorList>
            <person name="Ahearne A."/>
            <person name="Stevens C."/>
            <person name="Dowd S."/>
        </authorList>
    </citation>
    <scope>NUCLEOTIDE SEQUENCE [LARGE SCALE GENOMIC DNA]</scope>
    <source>
        <strain evidence="12 13">NCWAL01</strain>
    </source>
</reference>
<dbReference type="InterPro" id="IPR001227">
    <property type="entry name" value="Ac_transferase_dom_sf"/>
</dbReference>
<keyword evidence="3" id="KW-0808">Transferase</keyword>
<dbReference type="InterPro" id="IPR013968">
    <property type="entry name" value="PKS_KR"/>
</dbReference>
<evidence type="ECO:0000313" key="12">
    <source>
        <dbReference type="EMBL" id="MDC0708573.1"/>
    </source>
</evidence>
<feature type="domain" description="Carrier" evidence="9">
    <location>
        <begin position="4"/>
        <end position="81"/>
    </location>
</feature>
<dbReference type="CDD" id="cd05195">
    <property type="entry name" value="enoyl_red"/>
    <property type="match status" value="1"/>
</dbReference>
<dbReference type="InterPro" id="IPR016035">
    <property type="entry name" value="Acyl_Trfase/lysoPLipase"/>
</dbReference>
<evidence type="ECO:0000256" key="3">
    <source>
        <dbReference type="ARBA" id="ARBA00022679"/>
    </source>
</evidence>
<dbReference type="InterPro" id="IPR049900">
    <property type="entry name" value="PKS_mFAS_DH"/>
</dbReference>
<dbReference type="EMBL" id="JAQNDM010000002">
    <property type="protein sequence ID" value="MDC0708573.1"/>
    <property type="molecule type" value="Genomic_DNA"/>
</dbReference>
<feature type="compositionally biased region" description="Pro residues" evidence="8">
    <location>
        <begin position="561"/>
        <end position="570"/>
    </location>
</feature>
<keyword evidence="1" id="KW-0596">Phosphopantetheine</keyword>
<dbReference type="Gene3D" id="1.10.1200.10">
    <property type="entry name" value="ACP-like"/>
    <property type="match status" value="2"/>
</dbReference>
<dbReference type="Pfam" id="PF21089">
    <property type="entry name" value="PKS_DH_N"/>
    <property type="match status" value="1"/>
</dbReference>
<feature type="region of interest" description="Disordered" evidence="8">
    <location>
        <begin position="1980"/>
        <end position="2000"/>
    </location>
</feature>
<dbReference type="InterPro" id="IPR057326">
    <property type="entry name" value="KR_dom"/>
</dbReference>
<accession>A0ABT5D6U1</accession>
<dbReference type="InterPro" id="IPR020841">
    <property type="entry name" value="PKS_Beta-ketoAc_synthase_dom"/>
</dbReference>
<dbReference type="Gene3D" id="3.40.366.10">
    <property type="entry name" value="Malonyl-Coenzyme A Acyl Carrier Protein, domain 2"/>
    <property type="match status" value="2"/>
</dbReference>
<dbReference type="InterPro" id="IPR050091">
    <property type="entry name" value="PKS_NRPS_Biosynth_Enz"/>
</dbReference>
<keyword evidence="2" id="KW-0597">Phosphoprotein</keyword>
<dbReference type="Gene3D" id="3.40.50.720">
    <property type="entry name" value="NAD(P)-binding Rossmann-like Domain"/>
    <property type="match status" value="3"/>
</dbReference>
<dbReference type="Pfam" id="PF00550">
    <property type="entry name" value="PP-binding"/>
    <property type="match status" value="2"/>
</dbReference>
<dbReference type="SMART" id="SM00823">
    <property type="entry name" value="PKS_PP"/>
    <property type="match status" value="2"/>
</dbReference>
<dbReference type="InterPro" id="IPR032821">
    <property type="entry name" value="PKS_assoc"/>
</dbReference>
<dbReference type="Gene3D" id="3.90.180.10">
    <property type="entry name" value="Medium-chain alcohol dehydrogenases, catalytic domain"/>
    <property type="match status" value="1"/>
</dbReference>
<dbReference type="Pfam" id="PF00107">
    <property type="entry name" value="ADH_zinc_N"/>
    <property type="match status" value="1"/>
</dbReference>
<keyword evidence="6" id="KW-0012">Acyltransferase</keyword>
<dbReference type="PROSITE" id="PS50075">
    <property type="entry name" value="CARRIER"/>
    <property type="match status" value="2"/>
</dbReference>
<dbReference type="SUPFAM" id="SSF53901">
    <property type="entry name" value="Thiolase-like"/>
    <property type="match status" value="1"/>
</dbReference>
<evidence type="ECO:0000256" key="2">
    <source>
        <dbReference type="ARBA" id="ARBA00022553"/>
    </source>
</evidence>
<dbReference type="Pfam" id="PF22621">
    <property type="entry name" value="CurL-like_PKS_C"/>
    <property type="match status" value="1"/>
</dbReference>
<comment type="caution">
    <text evidence="12">The sequence shown here is derived from an EMBL/GenBank/DDBJ whole genome shotgun (WGS) entry which is preliminary data.</text>
</comment>
<keyword evidence="4" id="KW-0521">NADP</keyword>
<evidence type="ECO:0000259" key="10">
    <source>
        <dbReference type="PROSITE" id="PS52004"/>
    </source>
</evidence>
<dbReference type="CDD" id="cd00833">
    <property type="entry name" value="PKS"/>
    <property type="match status" value="1"/>
</dbReference>
<dbReference type="CDD" id="cd08955">
    <property type="entry name" value="KR_2_FAS_SDR_x"/>
    <property type="match status" value="1"/>
</dbReference>
<dbReference type="SMART" id="SM00825">
    <property type="entry name" value="PKS_KS"/>
    <property type="match status" value="1"/>
</dbReference>
<dbReference type="Gene3D" id="3.30.70.3290">
    <property type="match status" value="2"/>
</dbReference>
<dbReference type="PANTHER" id="PTHR43775:SF37">
    <property type="entry name" value="SI:DKEY-61P9.11"/>
    <property type="match status" value="1"/>
</dbReference>
<evidence type="ECO:0000259" key="9">
    <source>
        <dbReference type="PROSITE" id="PS50075"/>
    </source>
</evidence>
<dbReference type="Gene3D" id="3.40.47.10">
    <property type="match status" value="1"/>
</dbReference>
<dbReference type="InterPro" id="IPR020806">
    <property type="entry name" value="PKS_PP-bd"/>
</dbReference>
<evidence type="ECO:0000256" key="6">
    <source>
        <dbReference type="ARBA" id="ARBA00023315"/>
    </source>
</evidence>
<evidence type="ECO:0000256" key="7">
    <source>
        <dbReference type="PROSITE-ProRule" id="PRU01363"/>
    </source>
</evidence>
<protein>
    <submittedName>
        <fullName evidence="12">SDR family NAD(P)-dependent oxidoreductase</fullName>
    </submittedName>
</protein>
<dbReference type="Pfam" id="PF00109">
    <property type="entry name" value="ketoacyl-synt"/>
    <property type="match status" value="1"/>
</dbReference>
<dbReference type="SMART" id="SM00826">
    <property type="entry name" value="PKS_DH"/>
    <property type="match status" value="1"/>
</dbReference>
<dbReference type="InterPro" id="IPR016036">
    <property type="entry name" value="Malonyl_transacylase_ACP-bd"/>
</dbReference>
<feature type="domain" description="Ketosynthase family 3 (KS3)" evidence="10">
    <location>
        <begin position="101"/>
        <end position="526"/>
    </location>
</feature>
<dbReference type="PANTHER" id="PTHR43775">
    <property type="entry name" value="FATTY ACID SYNTHASE"/>
    <property type="match status" value="1"/>
</dbReference>
<dbReference type="InterPro" id="IPR014043">
    <property type="entry name" value="Acyl_transferase_dom"/>
</dbReference>
<dbReference type="Pfam" id="PF16197">
    <property type="entry name" value="KAsynt_C_assoc"/>
    <property type="match status" value="1"/>
</dbReference>
<dbReference type="InterPro" id="IPR014030">
    <property type="entry name" value="Ketoacyl_synth_N"/>
</dbReference>
<dbReference type="SMART" id="SM00827">
    <property type="entry name" value="PKS_AT"/>
    <property type="match status" value="2"/>
</dbReference>
<evidence type="ECO:0000256" key="4">
    <source>
        <dbReference type="ARBA" id="ARBA00022857"/>
    </source>
</evidence>
<feature type="domain" description="Carrier" evidence="9">
    <location>
        <begin position="2566"/>
        <end position="2643"/>
    </location>
</feature>
<dbReference type="SUPFAM" id="SSF55048">
    <property type="entry name" value="Probable ACP-binding domain of malonyl-CoA ACP transacylase"/>
    <property type="match status" value="2"/>
</dbReference>
<dbReference type="PROSITE" id="PS52019">
    <property type="entry name" value="PKS_MFAS_DH"/>
    <property type="match status" value="1"/>
</dbReference>
<dbReference type="InterPro" id="IPR049552">
    <property type="entry name" value="PKS_DH_N"/>
</dbReference>
<dbReference type="RefSeq" id="WP_272136529.1">
    <property type="nucleotide sequence ID" value="NZ_JAQNDM010000002.1"/>
</dbReference>
<dbReference type="Gene3D" id="3.10.129.110">
    <property type="entry name" value="Polyketide synthase dehydratase"/>
    <property type="match status" value="1"/>
</dbReference>
<sequence>MTSPVAGELSGWIAEDLGAQLKIDPRMIDVHERFSRYGLDSLGAIALVRKLAQRLDRPISPVAVWRFPTPHALAEHLCGNTSADTANEAVEAPQGPTGSPDEPIAIVGMACRFPGAPSLAAFWQLLRNGVDAIAEVPRERWDATAWAAAEPGAPGATGARRGGFLDQIDRFDPLFFGISPREAITMDPQQRLMLELTWEALEDAGIVAETLKGSLTGVYFGAAWVDYARLLYQQGAQSLTQHTVTGHHRSILANRVSYAFGLQGPSLSLDSACSSSLAAVHLACEALQRGDATMALAGGVNLNLLPESTHAMVKFGALSPDGRCATFDAGANGYVRGEGGAVVVLKRLSRALADGDPISCVIRGSAVNNDGASNGLTAPNPVAQESLLRTAYRRARVAPGDVQYVELHGTGTQLGDPIEASALGAVLGKARSAEAPLLVGSGKTNVGHLEGAAGMVGLLKAALCISHRRLVPSLHFTAPNPHIPFAELNLQMQTREGPWPAMDRPLVAGISSFGMGGTNAHVIVAEWPSPPVTIFPLAASSAETLRDEARGWLEALKAPGREPPVTPALPPSSSEHRLTLTAHSASELTQGLQDFLEGKASPRLATGQAASSSGPKVVFVFAGQGAQWLGMGRSLLHREPVFRATLEQCGRLIQQHLGWSLLDELTAGPESSRLNHVEVGWPVSIAVQIGLTALWRTWGVEPAAVIGHSGGEIAAAHVGGALSLTDAMETICAYARMLARVRGQGAMGLVGLSWEDAAKELAGYEGHLFRAIHHGVDATVLAGEPDALDALFRALELREIFCRRLPVDVAPHSPLVEHLRAELLEALRKVRPCPAPIPISSAALGSILPGERFNAEHWVRNFCEPLSFSTAIDGLLHDGYEVFLEVSPHPSTLYAIQANLRHHRRHGVTLPSLRRDEDEQAVMLDTLGALYALGVPVRWQEVGPAGVPSSPVPQKAALPIPLSARSEAALRAQAEALAAHLKLHPELRLSEVARSLSTLRTHFEHRAVVVTSERAELLSGLEAVVQGSSVPHLVRGTAKPSGRPVFVFPGQGSQWLEMARPLLDTSGIFRAHIEACAEALAPHVSWSLLAVLRGEAGAPSLDRVDVVQPVLFAVMVSLAELWRHLGVQPAAVIGHSQGEIAAACVAGALSLSDAAKIVARRSQALAKLAGRGTMALVELPAAEVALRLEPFGGRLAIAAVNGPRSTVVSGEVAAAETLLGELETDAVFARRIRVDYASHSPQVEAIRDELLDVLAGIQPAASSVPFVSTVNGQVLDGTQLDTDYWYRNLRQTVHFADAVTLLVAEGHHFFIEVSPHPVLTMAVKDTLEAAERPGAIVGSLRRDSGDLRQFLLSLSELFAHGLPIEWSRLHPAGRRVPLPTYAFQRERYWIEAAPAQRRGRDGAVHGLFGAPVSSSLNDGIWLWEGAISNELVPYLGEHVVDGRVIVPGAAYPAMVLDAIEGTPWADSSVVGELELHAALDVSPPLERIVQLALIKNGNGATSFRISSRDSAGDGAARNWVLHASGALHQPTGERTAAPHDVQATQARCPQRITAEEHYATLRAWKLGYGRGFAGVTSVWRGTNEALAAVSVLPAGAGEVVHKLDPRWLDAALQVALALDSRYPGRTAAAAVMPVGWRSLHIHALPRVGDEVWSHARLREAPTHRPLLIVDVAVVDASGRPLLEVEGLRLRRLESASEREQVLRLEWREAQRVPTTEAPATGHWILVGQGRVADGVRERLEARGHTVAMIETHELASDGARAHARIRESLSRQGSCTAVVHLASLSTAVSTGEASMVAASEPVWASALHLTQALTRQGWRDAPRLWFVTQGVQSAGGSSNADASALASAPLLGLSRTLAYEQPELRCTRLDLPAGPSASDGGGLADELVAELLANGADDEITLRGDRRFVARLAFGPLGPLATHRARAGGRPFRLAMAEPGSLGVTTFRELERRAPKEGEVELELHLAALDLAELETALAPASGEPEGPSAASSERVRQPARRSVTFACTGQITAVGMGVSEGLIGQTVVAVGPASETVGTHAVLPAALVAPLPSHGASEDAAWQVRSLMMARHAIENVARAEQGERLLIRSSTGSIGMAAIHVAKQLGLEVLATATTEQERATWSQLGVAHVLEGHPQAFADRILELTEGRGVDIVLDSAAESRHGEAMAENLRVLAPCGRLLELGAPGSASVTQIPPSLFAKGLSYAAVDLSAVAQARPRQFASLFHQAVKQLAAGTLPRKTLQVVPISRAGEAEHGKAEGEHTGERVFNLRDPEVTLEGSAPRLRSDASYVITGGLGGLGLSLARWMFEQGARRLVLAGRSAPTEAARKLARELEQGGATVVLATADVAQPADVDRLLREAETQGAPLRGVFHLAGILDDGLVTQQDTGRFRRVMAPKIDGAWHLHQLTRERPLDFFVLYSSIASLLGSPGQTSYAAANSFLDALAEHRRATGLPGLSLSWGPFSEVGLAAAREVRGERLQDRGMASMSTQEGEKSLAAILVRDEPWVGIVSLDVGRWLDFYPTLSTSTFFSSLIGAAAATPAASAGHAHQALVSKLRATPAQLRMGQLESVVRHQLAKVLQCRPEAIAPQIAFTSLGLESLTGLELRNRLEAETGLRLPATIIWTRGNLSSLTRELLDRLLPDGSEPPASQPTGETKPKAKPEARVETKTGAQLEAELRDRASAMSEEALLAELAQELDEVEGL</sequence>
<dbReference type="InterPro" id="IPR009081">
    <property type="entry name" value="PP-bd_ACP"/>
</dbReference>
<dbReference type="InterPro" id="IPR006162">
    <property type="entry name" value="Ppantetheine_attach_site"/>
</dbReference>
<dbReference type="InterPro" id="IPR042104">
    <property type="entry name" value="PKS_dehydratase_sf"/>
</dbReference>
<dbReference type="SMART" id="SM00829">
    <property type="entry name" value="PKS_ER"/>
    <property type="match status" value="1"/>
</dbReference>
<gene>
    <name evidence="12" type="ORF">POL68_08835</name>
</gene>
<feature type="domain" description="PKS/mFAS DH" evidence="11">
    <location>
        <begin position="1405"/>
        <end position="1698"/>
    </location>
</feature>
<dbReference type="SUPFAM" id="SSF51735">
    <property type="entry name" value="NAD(P)-binding Rossmann-fold domains"/>
    <property type="match status" value="3"/>
</dbReference>
<dbReference type="InterPro" id="IPR016039">
    <property type="entry name" value="Thiolase-like"/>
</dbReference>
<keyword evidence="13" id="KW-1185">Reference proteome</keyword>
<name>A0ABT5D6U1_9BACT</name>
<dbReference type="InterPro" id="IPR014031">
    <property type="entry name" value="Ketoacyl_synth_C"/>
</dbReference>
<keyword evidence="5" id="KW-0511">Multifunctional enzyme</keyword>
<dbReference type="SUPFAM" id="SSF47336">
    <property type="entry name" value="ACP-like"/>
    <property type="match status" value="2"/>
</dbReference>
<feature type="region of interest" description="C-terminal hotdog fold" evidence="7">
    <location>
        <begin position="1549"/>
        <end position="1698"/>
    </location>
</feature>
<feature type="active site" description="Proton donor; for dehydratase activity" evidence="7">
    <location>
        <position position="1609"/>
    </location>
</feature>
<dbReference type="InterPro" id="IPR049551">
    <property type="entry name" value="PKS_DH_C"/>
</dbReference>
<dbReference type="PROSITE" id="PS00606">
    <property type="entry name" value="KS3_1"/>
    <property type="match status" value="1"/>
</dbReference>
<dbReference type="InterPro" id="IPR011032">
    <property type="entry name" value="GroES-like_sf"/>
</dbReference>
<dbReference type="SMART" id="SM00822">
    <property type="entry name" value="PKS_KR"/>
    <property type="match status" value="1"/>
</dbReference>
<dbReference type="Pfam" id="PF14765">
    <property type="entry name" value="PS-DH"/>
    <property type="match status" value="1"/>
</dbReference>
<dbReference type="SUPFAM" id="SSF52151">
    <property type="entry name" value="FabD/lysophospholipase-like"/>
    <property type="match status" value="2"/>
</dbReference>
<evidence type="ECO:0000256" key="8">
    <source>
        <dbReference type="SAM" id="MobiDB-lite"/>
    </source>
</evidence>
<dbReference type="Pfam" id="PF02801">
    <property type="entry name" value="Ketoacyl-synt_C"/>
    <property type="match status" value="1"/>
</dbReference>
<dbReference type="InterPro" id="IPR036736">
    <property type="entry name" value="ACP-like_sf"/>
</dbReference>
<dbReference type="InterPro" id="IPR036291">
    <property type="entry name" value="NAD(P)-bd_dom_sf"/>
</dbReference>
<organism evidence="12 13">
    <name type="scientific">Stigmatella ashevillensis</name>
    <dbReference type="NCBI Taxonomy" id="2995309"/>
    <lineage>
        <taxon>Bacteria</taxon>
        <taxon>Pseudomonadati</taxon>
        <taxon>Myxococcota</taxon>
        <taxon>Myxococcia</taxon>
        <taxon>Myxococcales</taxon>
        <taxon>Cystobacterineae</taxon>
        <taxon>Archangiaceae</taxon>
        <taxon>Stigmatella</taxon>
    </lineage>
</organism>
<dbReference type="SUPFAM" id="SSF50129">
    <property type="entry name" value="GroES-like"/>
    <property type="match status" value="1"/>
</dbReference>
<feature type="region of interest" description="N-terminal hotdog fold" evidence="7">
    <location>
        <begin position="1405"/>
        <end position="1534"/>
    </location>
</feature>
<proteinExistence type="predicted"/>
<evidence type="ECO:0000259" key="11">
    <source>
        <dbReference type="PROSITE" id="PS52019"/>
    </source>
</evidence>
<dbReference type="PROSITE" id="PS00012">
    <property type="entry name" value="PHOSPHOPANTETHEINE"/>
    <property type="match status" value="2"/>
</dbReference>
<evidence type="ECO:0000313" key="13">
    <source>
        <dbReference type="Proteomes" id="UP001221838"/>
    </source>
</evidence>
<dbReference type="InterPro" id="IPR013149">
    <property type="entry name" value="ADH-like_C"/>
</dbReference>
<dbReference type="PROSITE" id="PS52004">
    <property type="entry name" value="KS3_2"/>
    <property type="match status" value="1"/>
</dbReference>
<evidence type="ECO:0000256" key="1">
    <source>
        <dbReference type="ARBA" id="ARBA00022450"/>
    </source>
</evidence>
<dbReference type="Pfam" id="PF08659">
    <property type="entry name" value="KR"/>
    <property type="match status" value="1"/>
</dbReference>
<feature type="region of interest" description="Disordered" evidence="8">
    <location>
        <begin position="558"/>
        <end position="577"/>
    </location>
</feature>